<dbReference type="RefSeq" id="WP_188987143.1">
    <property type="nucleotide sequence ID" value="NZ_BAAAHC010000008.1"/>
</dbReference>
<dbReference type="SMART" id="SM00640">
    <property type="entry name" value="Glyco_32"/>
    <property type="match status" value="1"/>
</dbReference>
<dbReference type="AlphaFoldDB" id="A0A917JSR7"/>
<dbReference type="SUPFAM" id="SSF75005">
    <property type="entry name" value="Arabinanase/levansucrase/invertase"/>
    <property type="match status" value="1"/>
</dbReference>
<reference evidence="9 10" key="1">
    <citation type="journal article" date="2014" name="Int. J. Syst. Evol. Microbiol.">
        <title>Complete genome sequence of Corynebacterium casei LMG S-19264T (=DSM 44701T), isolated from a smear-ripened cheese.</title>
        <authorList>
            <consortium name="US DOE Joint Genome Institute (JGI-PGF)"/>
            <person name="Walter F."/>
            <person name="Albersmeier A."/>
            <person name="Kalinowski J."/>
            <person name="Ruckert C."/>
        </authorList>
    </citation>
    <scope>NUCLEOTIDE SEQUENCE [LARGE SCALE GENOMIC DNA]</scope>
    <source>
        <strain evidence="9 10">CGMCC 4.7206</strain>
    </source>
</reference>
<dbReference type="Gene3D" id="2.60.120.560">
    <property type="entry name" value="Exo-inulinase, domain 1"/>
    <property type="match status" value="1"/>
</dbReference>
<feature type="domain" description="Glycosyl hydrolase family 32 N-terminal" evidence="6">
    <location>
        <begin position="44"/>
        <end position="319"/>
    </location>
</feature>
<dbReference type="EMBL" id="BAAAHC010000008">
    <property type="protein sequence ID" value="GAA0516964.1"/>
    <property type="molecule type" value="Genomic_DNA"/>
</dbReference>
<evidence type="ECO:0000256" key="4">
    <source>
        <dbReference type="RuleBase" id="RU362110"/>
    </source>
</evidence>
<dbReference type="GO" id="GO:0004575">
    <property type="term" value="F:sucrose alpha-glucosidase activity"/>
    <property type="evidence" value="ECO:0007669"/>
    <property type="project" value="TreeGrafter"/>
</dbReference>
<organism evidence="9 10">
    <name type="scientific">Saccharopolyspora thermophila</name>
    <dbReference type="NCBI Taxonomy" id="89367"/>
    <lineage>
        <taxon>Bacteria</taxon>
        <taxon>Bacillati</taxon>
        <taxon>Actinomycetota</taxon>
        <taxon>Actinomycetes</taxon>
        <taxon>Pseudonocardiales</taxon>
        <taxon>Pseudonocardiaceae</taxon>
        <taxon>Saccharopolyspora</taxon>
    </lineage>
</organism>
<comment type="similarity">
    <text evidence="1 4">Belongs to the glycosyl hydrolase 32 family.</text>
</comment>
<evidence type="ECO:0000256" key="3">
    <source>
        <dbReference type="ARBA" id="ARBA00023295"/>
    </source>
</evidence>
<keyword evidence="11" id="KW-1185">Reference proteome</keyword>
<dbReference type="Proteomes" id="UP000597989">
    <property type="component" value="Unassembled WGS sequence"/>
</dbReference>
<dbReference type="InterPro" id="IPR001362">
    <property type="entry name" value="Glyco_hydro_32"/>
</dbReference>
<dbReference type="GO" id="GO:0005737">
    <property type="term" value="C:cytoplasm"/>
    <property type="evidence" value="ECO:0007669"/>
    <property type="project" value="TreeGrafter"/>
</dbReference>
<comment type="caution">
    <text evidence="9">The sequence shown here is derived from an EMBL/GenBank/DDBJ whole genome shotgun (WGS) entry which is preliminary data.</text>
</comment>
<feature type="chain" id="PRO_5039299536" description="Levanase" evidence="5">
    <location>
        <begin position="23"/>
        <end position="503"/>
    </location>
</feature>
<dbReference type="InterPro" id="IPR013189">
    <property type="entry name" value="Glyco_hydro_32_C"/>
</dbReference>
<feature type="domain" description="Glycosyl hydrolase family 32 C-terminal" evidence="7">
    <location>
        <begin position="357"/>
        <end position="491"/>
    </location>
</feature>
<evidence type="ECO:0000259" key="7">
    <source>
        <dbReference type="Pfam" id="PF08244"/>
    </source>
</evidence>
<dbReference type="Pfam" id="PF08244">
    <property type="entry name" value="Glyco_hydro_32C"/>
    <property type="match status" value="1"/>
</dbReference>
<evidence type="ECO:0000259" key="6">
    <source>
        <dbReference type="Pfam" id="PF00251"/>
    </source>
</evidence>
<evidence type="ECO:0000256" key="1">
    <source>
        <dbReference type="ARBA" id="ARBA00009902"/>
    </source>
</evidence>
<evidence type="ECO:0000313" key="9">
    <source>
        <dbReference type="EMBL" id="GGI83634.1"/>
    </source>
</evidence>
<protein>
    <recommendedName>
        <fullName evidence="12">Levanase</fullName>
    </recommendedName>
</protein>
<evidence type="ECO:0000313" key="11">
    <source>
        <dbReference type="Proteomes" id="UP001500220"/>
    </source>
</evidence>
<dbReference type="Proteomes" id="UP001500220">
    <property type="component" value="Unassembled WGS sequence"/>
</dbReference>
<sequence length="503" mass="55767">MRPSRTAALAAALLLPWTLALAPLPTSAAATKTVYDEPHRGQFHFSPAENWMNDPNGLVYYDGEWHLFYQYHPDGEVWGPMHWGHAVSTDLVHWRELPIALAPDDKGHIFSGSAVVDANNTSGFFAPGTGGLVAAFTYHDPVTGRESQAIAYSSDRGRTWTKYEGNPVIPNNGAKDFRDPKVFWYEPQQKWVMIVAGGQVEFYSSKNLREWTHESTLDGVFTECPDLFPIRVGDRTRWVLSHGGTHYTVGDFDGHRFTPSQPTRQVDFGRDFYAAQSWDGAPDGRRYWLGWMSNWAYAEQVPTAPPWRGQMTEARTVNLIPDPARPGEFSLAQQPVPQLTEQLGGEPATITDTPIPPKGNLLAGQRGTSYEIRAVVDVGNAQEVGFDVRTGSGARTRISYSTARQELSLDRRESGDVDFSPEFPAVTAAPLPLPADRLLDLRILVDRSSVEVFAEDGTVVFTDQVFPRPHSDGMAVFATGGRAVVKSLTVTPLRSAWPRQRGR</sequence>
<evidence type="ECO:0008006" key="12">
    <source>
        <dbReference type="Google" id="ProtNLM"/>
    </source>
</evidence>
<feature type="signal peptide" evidence="5">
    <location>
        <begin position="1"/>
        <end position="22"/>
    </location>
</feature>
<accession>A0A917JSR7</accession>
<name>A0A917JSR7_9PSEU</name>
<dbReference type="CDD" id="cd18622">
    <property type="entry name" value="GH32_Inu-like"/>
    <property type="match status" value="1"/>
</dbReference>
<keyword evidence="5" id="KW-0732">Signal</keyword>
<dbReference type="InterPro" id="IPR023296">
    <property type="entry name" value="Glyco_hydro_beta-prop_sf"/>
</dbReference>
<evidence type="ECO:0000256" key="2">
    <source>
        <dbReference type="ARBA" id="ARBA00022801"/>
    </source>
</evidence>
<dbReference type="PROSITE" id="PS00609">
    <property type="entry name" value="GLYCOSYL_HYDROL_F32"/>
    <property type="match status" value="1"/>
</dbReference>
<dbReference type="InterPro" id="IPR013320">
    <property type="entry name" value="ConA-like_dom_sf"/>
</dbReference>
<dbReference type="InterPro" id="IPR018053">
    <property type="entry name" value="Glyco_hydro_32_AS"/>
</dbReference>
<keyword evidence="3 4" id="KW-0326">Glycosidase</keyword>
<gene>
    <name evidence="8" type="ORF">GCM10009545_18780</name>
    <name evidence="9" type="ORF">GCM10011581_21020</name>
</gene>
<dbReference type="EMBL" id="BMMT01000006">
    <property type="protein sequence ID" value="GGI83634.1"/>
    <property type="molecule type" value="Genomic_DNA"/>
</dbReference>
<evidence type="ECO:0000313" key="8">
    <source>
        <dbReference type="EMBL" id="GAA0516964.1"/>
    </source>
</evidence>
<dbReference type="PANTHER" id="PTHR42800">
    <property type="entry name" value="EXOINULINASE INUD (AFU_ORTHOLOGUE AFUA_5G00480)"/>
    <property type="match status" value="1"/>
</dbReference>
<proteinExistence type="inferred from homology"/>
<evidence type="ECO:0000313" key="10">
    <source>
        <dbReference type="Proteomes" id="UP000597989"/>
    </source>
</evidence>
<dbReference type="GO" id="GO:0005987">
    <property type="term" value="P:sucrose catabolic process"/>
    <property type="evidence" value="ECO:0007669"/>
    <property type="project" value="TreeGrafter"/>
</dbReference>
<dbReference type="PANTHER" id="PTHR42800:SF1">
    <property type="entry name" value="EXOINULINASE INUD (AFU_ORTHOLOGUE AFUA_5G00480)"/>
    <property type="match status" value="1"/>
</dbReference>
<dbReference type="Gene3D" id="2.115.10.20">
    <property type="entry name" value="Glycosyl hydrolase domain, family 43"/>
    <property type="match status" value="1"/>
</dbReference>
<reference evidence="8" key="4">
    <citation type="submission" date="2023-12" db="EMBL/GenBank/DDBJ databases">
        <authorList>
            <person name="Sun Q."/>
            <person name="Inoue M."/>
        </authorList>
    </citation>
    <scope>NUCLEOTIDE SEQUENCE</scope>
    <source>
        <strain evidence="8">JCM 10664</strain>
    </source>
</reference>
<dbReference type="Pfam" id="PF00251">
    <property type="entry name" value="Glyco_hydro_32N"/>
    <property type="match status" value="1"/>
</dbReference>
<dbReference type="InterPro" id="IPR013148">
    <property type="entry name" value="Glyco_hydro_32_N"/>
</dbReference>
<reference evidence="8 11" key="2">
    <citation type="journal article" date="2019" name="Int. J. Syst. Evol. Microbiol.">
        <title>The Global Catalogue of Microorganisms (GCM) 10K type strain sequencing project: providing services to taxonomists for standard genome sequencing and annotation.</title>
        <authorList>
            <consortium name="The Broad Institute Genomics Platform"/>
            <consortium name="The Broad Institute Genome Sequencing Center for Infectious Disease"/>
            <person name="Wu L."/>
            <person name="Ma J."/>
        </authorList>
    </citation>
    <scope>NUCLEOTIDE SEQUENCE [LARGE SCALE GENOMIC DNA]</scope>
    <source>
        <strain evidence="8 11">JCM 10664</strain>
    </source>
</reference>
<evidence type="ECO:0000256" key="5">
    <source>
        <dbReference type="SAM" id="SignalP"/>
    </source>
</evidence>
<keyword evidence="2 4" id="KW-0378">Hydrolase</keyword>
<dbReference type="SUPFAM" id="SSF49899">
    <property type="entry name" value="Concanavalin A-like lectins/glucanases"/>
    <property type="match status" value="1"/>
</dbReference>
<reference evidence="9" key="3">
    <citation type="submission" date="2020-09" db="EMBL/GenBank/DDBJ databases">
        <authorList>
            <person name="Sun Q."/>
            <person name="Zhou Y."/>
        </authorList>
    </citation>
    <scope>NUCLEOTIDE SEQUENCE</scope>
    <source>
        <strain evidence="9">CGMCC 4.7206</strain>
    </source>
</reference>